<dbReference type="Proteomes" id="UP000092445">
    <property type="component" value="Unassembled WGS sequence"/>
</dbReference>
<dbReference type="VEuPathDB" id="VectorBase:GPAI012214"/>
<sequence>MPNIGERLLYLLAMTGHDISNDIEEHVADECVDIKDEGAHDSHQTCIMSHITLSDLSRAYKIYFIIFSYASAHKLWLIMYNGHYNILFLRYPYDSGSDGGAVMNDKK</sequence>
<protein>
    <submittedName>
        <fullName evidence="1">Uncharacterized protein</fullName>
    </submittedName>
</protein>
<keyword evidence="2" id="KW-1185">Reference proteome</keyword>
<reference evidence="2" key="1">
    <citation type="submission" date="2014-03" db="EMBL/GenBank/DDBJ databases">
        <authorList>
            <person name="Aksoy S."/>
            <person name="Warren W."/>
            <person name="Wilson R.K."/>
        </authorList>
    </citation>
    <scope>NUCLEOTIDE SEQUENCE [LARGE SCALE GENOMIC DNA]</scope>
    <source>
        <strain evidence="2">IAEA</strain>
    </source>
</reference>
<reference evidence="1" key="2">
    <citation type="submission" date="2020-05" db="UniProtKB">
        <authorList>
            <consortium name="EnsemblMetazoa"/>
        </authorList>
    </citation>
    <scope>IDENTIFICATION</scope>
    <source>
        <strain evidence="1">IAEA</strain>
    </source>
</reference>
<accession>A0A1A9ZEH9</accession>
<dbReference type="EnsemblMetazoa" id="GPAI012214-RA">
    <property type="protein sequence ID" value="GPAI012214-PA"/>
    <property type="gene ID" value="GPAI012214"/>
</dbReference>
<dbReference type="AlphaFoldDB" id="A0A1A9ZEH9"/>
<evidence type="ECO:0000313" key="2">
    <source>
        <dbReference type="Proteomes" id="UP000092445"/>
    </source>
</evidence>
<evidence type="ECO:0000313" key="1">
    <source>
        <dbReference type="EnsemblMetazoa" id="GPAI012214-PA"/>
    </source>
</evidence>
<proteinExistence type="predicted"/>
<organism evidence="1 2">
    <name type="scientific">Glossina pallidipes</name>
    <name type="common">Tsetse fly</name>
    <dbReference type="NCBI Taxonomy" id="7398"/>
    <lineage>
        <taxon>Eukaryota</taxon>
        <taxon>Metazoa</taxon>
        <taxon>Ecdysozoa</taxon>
        <taxon>Arthropoda</taxon>
        <taxon>Hexapoda</taxon>
        <taxon>Insecta</taxon>
        <taxon>Pterygota</taxon>
        <taxon>Neoptera</taxon>
        <taxon>Endopterygota</taxon>
        <taxon>Diptera</taxon>
        <taxon>Brachycera</taxon>
        <taxon>Muscomorpha</taxon>
        <taxon>Hippoboscoidea</taxon>
        <taxon>Glossinidae</taxon>
        <taxon>Glossina</taxon>
    </lineage>
</organism>
<name>A0A1A9ZEH9_GLOPL</name>